<protein>
    <submittedName>
        <fullName evidence="1">Uncharacterized protein</fullName>
    </submittedName>
</protein>
<name>A0ACB8FY45_9SAUR</name>
<proteinExistence type="predicted"/>
<reference evidence="1" key="1">
    <citation type="submission" date="2021-08" db="EMBL/GenBank/DDBJ databases">
        <title>The first chromosome-level gecko genome reveals the dynamic sex chromosomes of Neotropical dwarf geckos (Sphaerodactylidae: Sphaerodactylus).</title>
        <authorList>
            <person name="Pinto B.J."/>
            <person name="Keating S.E."/>
            <person name="Gamble T."/>
        </authorList>
    </citation>
    <scope>NUCLEOTIDE SEQUENCE</scope>
    <source>
        <strain evidence="1">TG3544</strain>
    </source>
</reference>
<comment type="caution">
    <text evidence="1">The sequence shown here is derived from an EMBL/GenBank/DDBJ whole genome shotgun (WGS) entry which is preliminary data.</text>
</comment>
<organism evidence="1 2">
    <name type="scientific">Sphaerodactylus townsendi</name>
    <dbReference type="NCBI Taxonomy" id="933632"/>
    <lineage>
        <taxon>Eukaryota</taxon>
        <taxon>Metazoa</taxon>
        <taxon>Chordata</taxon>
        <taxon>Craniata</taxon>
        <taxon>Vertebrata</taxon>
        <taxon>Euteleostomi</taxon>
        <taxon>Lepidosauria</taxon>
        <taxon>Squamata</taxon>
        <taxon>Bifurcata</taxon>
        <taxon>Gekkota</taxon>
        <taxon>Sphaerodactylidae</taxon>
        <taxon>Sphaerodactylus</taxon>
    </lineage>
</organism>
<sequence length="118" mass="12615">MCFPAAISCLETLIASDCTILIFARASSASKRRLSFSAKVERNPYLCLACKTLNQLFTFQMDFNAEGLIAMVEGADEEDGVDDANLCGTTLDRAVVGTDCTDDGLHSILDPGQGDTVI</sequence>
<evidence type="ECO:0000313" key="1">
    <source>
        <dbReference type="EMBL" id="KAH8012031.1"/>
    </source>
</evidence>
<keyword evidence="2" id="KW-1185">Reference proteome</keyword>
<dbReference type="EMBL" id="CM037626">
    <property type="protein sequence ID" value="KAH8012031.1"/>
    <property type="molecule type" value="Genomic_DNA"/>
</dbReference>
<gene>
    <name evidence="1" type="ORF">K3G42_013654</name>
</gene>
<accession>A0ACB8FY45</accession>
<dbReference type="Proteomes" id="UP000827872">
    <property type="component" value="Linkage Group LG13"/>
</dbReference>
<evidence type="ECO:0000313" key="2">
    <source>
        <dbReference type="Proteomes" id="UP000827872"/>
    </source>
</evidence>